<name>F2KQP5_ARCVS</name>
<evidence type="ECO:0000259" key="1">
    <source>
        <dbReference type="Pfam" id="PF01494"/>
    </source>
</evidence>
<dbReference type="PANTHER" id="PTHR42685:SF18">
    <property type="entry name" value="DIGERANYLGERANYLGLYCEROPHOSPHOLIPID REDUCTASE"/>
    <property type="match status" value="1"/>
</dbReference>
<accession>F2KQP5</accession>
<protein>
    <submittedName>
        <fullName evidence="2">Geranylgeranyl reductase</fullName>
    </submittedName>
</protein>
<dbReference type="InterPro" id="IPR011777">
    <property type="entry name" value="Geranylgeranyl_Rdtase_fam"/>
</dbReference>
<dbReference type="STRING" id="693661.Arcve_0586"/>
<gene>
    <name evidence="2" type="ordered locus">Arcve_0586</name>
</gene>
<dbReference type="GO" id="GO:0071949">
    <property type="term" value="F:FAD binding"/>
    <property type="evidence" value="ECO:0007669"/>
    <property type="project" value="InterPro"/>
</dbReference>
<dbReference type="Proteomes" id="UP000008136">
    <property type="component" value="Chromosome"/>
</dbReference>
<sequence>MRVLVVGGGPAGSLAALHLAEKADVTIVEEHPSAGFPVQCAGLISDTCYSELRNYVSDRCLLNRIEGAFVLAPDGSYVELKGRSKAVVVERKIFDSELLRKAAEMDRIDVRIKTRFMNCNGKKALVRGMNGEELLQYDAIIGADGVASTVAKVFGFPRPRTLLAMQVECRFEAMDEHMVELYFGKDYSDCFFGYAVPLGDTARIGVVASENPQQYLMNLLEKHPSVSKRVKGGVIELNTGAIPVKPINFARGNVALIGDAAGMVKPYTGGGIYYHYIAAQTLGETFPDLDAYRRIYMKKMGYEYKMGERIARLYSLLTDDDYVNLVKIGKGAEELAAELHMDSPSSLLKVIPRFIRLLTNPRLSAKFGRALLMGL</sequence>
<reference evidence="2 3" key="1">
    <citation type="submission" date="2011-03" db="EMBL/GenBank/DDBJ databases">
        <title>The complete genome of Archaeoglobus veneficus SNP6.</title>
        <authorList>
            <consortium name="US DOE Joint Genome Institute (JGI-PGF)"/>
            <person name="Lucas S."/>
            <person name="Copeland A."/>
            <person name="Lapidus A."/>
            <person name="Bruce D."/>
            <person name="Goodwin L."/>
            <person name="Pitluck S."/>
            <person name="Kyrpides N."/>
            <person name="Mavromatis K."/>
            <person name="Pagani I."/>
            <person name="Ivanova N."/>
            <person name="Mikhailova N."/>
            <person name="Lu M."/>
            <person name="Detter J.C."/>
            <person name="Tapia R."/>
            <person name="Han C."/>
            <person name="Land M."/>
            <person name="Hauser L."/>
            <person name="Markowitz V."/>
            <person name="Cheng J.-F."/>
            <person name="Hugenholtz P."/>
            <person name="Woyke T."/>
            <person name="Wu D."/>
            <person name="Spring S."/>
            <person name="Brambilla E."/>
            <person name="Klenk H.-P."/>
            <person name="Eisen J.A."/>
        </authorList>
    </citation>
    <scope>NUCLEOTIDE SEQUENCE [LARGE SCALE GENOMIC DNA]</scope>
    <source>
        <strain>SNP6</strain>
    </source>
</reference>
<dbReference type="InterPro" id="IPR050407">
    <property type="entry name" value="Geranylgeranyl_reductase"/>
</dbReference>
<dbReference type="GeneID" id="10393682"/>
<dbReference type="HOGENOM" id="CLU_024648_0_1_2"/>
<dbReference type="OrthoDB" id="46008at2157"/>
<dbReference type="Pfam" id="PF01494">
    <property type="entry name" value="FAD_binding_3"/>
    <property type="match status" value="1"/>
</dbReference>
<dbReference type="PANTHER" id="PTHR42685">
    <property type="entry name" value="GERANYLGERANYL DIPHOSPHATE REDUCTASE"/>
    <property type="match status" value="1"/>
</dbReference>
<organism evidence="2 3">
    <name type="scientific">Archaeoglobus veneficus (strain DSM 11195 / SNP6)</name>
    <dbReference type="NCBI Taxonomy" id="693661"/>
    <lineage>
        <taxon>Archaea</taxon>
        <taxon>Methanobacteriati</taxon>
        <taxon>Methanobacteriota</taxon>
        <taxon>Archaeoglobi</taxon>
        <taxon>Archaeoglobales</taxon>
        <taxon>Archaeoglobaceae</taxon>
        <taxon>Archaeoglobus</taxon>
    </lineage>
</organism>
<dbReference type="SUPFAM" id="SSF51905">
    <property type="entry name" value="FAD/NAD(P)-binding domain"/>
    <property type="match status" value="1"/>
</dbReference>
<dbReference type="Gene3D" id="3.50.50.60">
    <property type="entry name" value="FAD/NAD(P)-binding domain"/>
    <property type="match status" value="1"/>
</dbReference>
<evidence type="ECO:0000313" key="2">
    <source>
        <dbReference type="EMBL" id="AEA46607.1"/>
    </source>
</evidence>
<keyword evidence="3" id="KW-1185">Reference proteome</keyword>
<dbReference type="RefSeq" id="WP_013683281.1">
    <property type="nucleotide sequence ID" value="NC_015320.1"/>
</dbReference>
<evidence type="ECO:0000313" key="3">
    <source>
        <dbReference type="Proteomes" id="UP000008136"/>
    </source>
</evidence>
<dbReference type="EMBL" id="CP002588">
    <property type="protein sequence ID" value="AEA46607.1"/>
    <property type="molecule type" value="Genomic_DNA"/>
</dbReference>
<dbReference type="GO" id="GO:0016628">
    <property type="term" value="F:oxidoreductase activity, acting on the CH-CH group of donors, NAD or NADP as acceptor"/>
    <property type="evidence" value="ECO:0007669"/>
    <property type="project" value="InterPro"/>
</dbReference>
<dbReference type="InterPro" id="IPR002938">
    <property type="entry name" value="FAD-bd"/>
</dbReference>
<dbReference type="InterPro" id="IPR036188">
    <property type="entry name" value="FAD/NAD-bd_sf"/>
</dbReference>
<proteinExistence type="predicted"/>
<dbReference type="NCBIfam" id="TIGR02032">
    <property type="entry name" value="GG-red-SF"/>
    <property type="match status" value="1"/>
</dbReference>
<dbReference type="eggNOG" id="arCOG00570">
    <property type="taxonomic scope" value="Archaea"/>
</dbReference>
<dbReference type="AlphaFoldDB" id="F2KQP5"/>
<dbReference type="PRINTS" id="PR00420">
    <property type="entry name" value="RNGMNOXGNASE"/>
</dbReference>
<dbReference type="Gene3D" id="3.30.9.10">
    <property type="entry name" value="D-Amino Acid Oxidase, subunit A, domain 2"/>
    <property type="match status" value="1"/>
</dbReference>
<feature type="domain" description="FAD-binding" evidence="1">
    <location>
        <begin position="2"/>
        <end position="162"/>
    </location>
</feature>
<dbReference type="KEGG" id="ave:Arcve_0586"/>